<sequence>MARPSDTKQRIMQTARELFATKGVQQTSLQEIADRLGITKPALYYHFASRDELIRSIVTPLIDDGDQFLSHMEQRDDVAPLELVEGFFDFHHRHRADILLLLSELTTLAELGLIDVVLAWRARLTRMVFGPEPTLEQEARAVLAFGGMQDCTMQFPDAPFDELRAATVTAACAALGIDQVRTRSGL</sequence>
<dbReference type="Pfam" id="PF00440">
    <property type="entry name" value="TetR_N"/>
    <property type="match status" value="1"/>
</dbReference>
<feature type="DNA-binding region" description="H-T-H motif" evidence="4">
    <location>
        <begin position="28"/>
        <end position="47"/>
    </location>
</feature>
<dbReference type="InterPro" id="IPR009057">
    <property type="entry name" value="Homeodomain-like_sf"/>
</dbReference>
<keyword evidence="1" id="KW-0805">Transcription regulation</keyword>
<dbReference type="PROSITE" id="PS50977">
    <property type="entry name" value="HTH_TETR_2"/>
    <property type="match status" value="1"/>
</dbReference>
<evidence type="ECO:0000313" key="7">
    <source>
        <dbReference type="Proteomes" id="UP000481360"/>
    </source>
</evidence>
<reference evidence="6 7" key="1">
    <citation type="submission" date="2020-03" db="EMBL/GenBank/DDBJ databases">
        <title>Isolation and identification of active actinomycetes.</title>
        <authorList>
            <person name="Sun X."/>
        </authorList>
    </citation>
    <scope>NUCLEOTIDE SEQUENCE [LARGE SCALE GENOMIC DNA]</scope>
    <source>
        <strain evidence="6 7">NEAU-D13</strain>
    </source>
</reference>
<evidence type="ECO:0000256" key="1">
    <source>
        <dbReference type="ARBA" id="ARBA00023015"/>
    </source>
</evidence>
<protein>
    <submittedName>
        <fullName evidence="6">TetR/AcrR family transcriptional regulator</fullName>
    </submittedName>
</protein>
<gene>
    <name evidence="6" type="ORF">G7043_38955</name>
</gene>
<organism evidence="6 7">
    <name type="scientific">Lentzea alba</name>
    <dbReference type="NCBI Taxonomy" id="2714351"/>
    <lineage>
        <taxon>Bacteria</taxon>
        <taxon>Bacillati</taxon>
        <taxon>Actinomycetota</taxon>
        <taxon>Actinomycetes</taxon>
        <taxon>Pseudonocardiales</taxon>
        <taxon>Pseudonocardiaceae</taxon>
        <taxon>Lentzea</taxon>
    </lineage>
</organism>
<dbReference type="SUPFAM" id="SSF46689">
    <property type="entry name" value="Homeodomain-like"/>
    <property type="match status" value="1"/>
</dbReference>
<dbReference type="PANTHER" id="PTHR30055:SF234">
    <property type="entry name" value="HTH-TYPE TRANSCRIPTIONAL REGULATOR BETI"/>
    <property type="match status" value="1"/>
</dbReference>
<dbReference type="GO" id="GO:0003700">
    <property type="term" value="F:DNA-binding transcription factor activity"/>
    <property type="evidence" value="ECO:0007669"/>
    <property type="project" value="TreeGrafter"/>
</dbReference>
<dbReference type="Proteomes" id="UP000481360">
    <property type="component" value="Unassembled WGS sequence"/>
</dbReference>
<dbReference type="EMBL" id="JAAMPJ010000014">
    <property type="protein sequence ID" value="NGY64910.1"/>
    <property type="molecule type" value="Genomic_DNA"/>
</dbReference>
<keyword evidence="3" id="KW-0804">Transcription</keyword>
<evidence type="ECO:0000256" key="4">
    <source>
        <dbReference type="PROSITE-ProRule" id="PRU00335"/>
    </source>
</evidence>
<proteinExistence type="predicted"/>
<evidence type="ECO:0000256" key="3">
    <source>
        <dbReference type="ARBA" id="ARBA00023163"/>
    </source>
</evidence>
<feature type="domain" description="HTH tetR-type" evidence="5">
    <location>
        <begin position="5"/>
        <end position="65"/>
    </location>
</feature>
<accession>A0A7C9RWZ9</accession>
<comment type="caution">
    <text evidence="6">The sequence shown here is derived from an EMBL/GenBank/DDBJ whole genome shotgun (WGS) entry which is preliminary data.</text>
</comment>
<dbReference type="AlphaFoldDB" id="A0A7C9RWZ9"/>
<dbReference type="InterPro" id="IPR050109">
    <property type="entry name" value="HTH-type_TetR-like_transc_reg"/>
</dbReference>
<dbReference type="PANTHER" id="PTHR30055">
    <property type="entry name" value="HTH-TYPE TRANSCRIPTIONAL REGULATOR RUTR"/>
    <property type="match status" value="1"/>
</dbReference>
<name>A0A7C9RWZ9_9PSEU</name>
<evidence type="ECO:0000259" key="5">
    <source>
        <dbReference type="PROSITE" id="PS50977"/>
    </source>
</evidence>
<dbReference type="InterPro" id="IPR001647">
    <property type="entry name" value="HTH_TetR"/>
</dbReference>
<keyword evidence="7" id="KW-1185">Reference proteome</keyword>
<dbReference type="PRINTS" id="PR00455">
    <property type="entry name" value="HTHTETR"/>
</dbReference>
<keyword evidence="2 4" id="KW-0238">DNA-binding</keyword>
<evidence type="ECO:0000256" key="2">
    <source>
        <dbReference type="ARBA" id="ARBA00023125"/>
    </source>
</evidence>
<dbReference type="GO" id="GO:0000976">
    <property type="term" value="F:transcription cis-regulatory region binding"/>
    <property type="evidence" value="ECO:0007669"/>
    <property type="project" value="TreeGrafter"/>
</dbReference>
<dbReference type="RefSeq" id="WP_166053716.1">
    <property type="nucleotide sequence ID" value="NZ_JAAMPJ010000014.1"/>
</dbReference>
<dbReference type="Gene3D" id="1.10.357.10">
    <property type="entry name" value="Tetracycline Repressor, domain 2"/>
    <property type="match status" value="1"/>
</dbReference>
<evidence type="ECO:0000313" key="6">
    <source>
        <dbReference type="EMBL" id="NGY64910.1"/>
    </source>
</evidence>